<dbReference type="InterPro" id="IPR013783">
    <property type="entry name" value="Ig-like_fold"/>
</dbReference>
<feature type="chain" id="PRO_5026825694" evidence="1">
    <location>
        <begin position="21"/>
        <end position="953"/>
    </location>
</feature>
<keyword evidence="3" id="KW-0326">Glycosidase</keyword>
<dbReference type="InterPro" id="IPR026444">
    <property type="entry name" value="Secre_tail"/>
</dbReference>
<dbReference type="GO" id="GO:0016798">
    <property type="term" value="F:hydrolase activity, acting on glycosyl bonds"/>
    <property type="evidence" value="ECO:0007669"/>
    <property type="project" value="UniProtKB-KW"/>
</dbReference>
<organism evidence="3 4">
    <name type="scientific">Cytophaga hutchinsonii (strain ATCC 33406 / DSM 1761 / CIP 103989 / NBRC 15051 / NCIMB 9469 / D465)</name>
    <dbReference type="NCBI Taxonomy" id="269798"/>
    <lineage>
        <taxon>Bacteria</taxon>
        <taxon>Pseudomonadati</taxon>
        <taxon>Bacteroidota</taxon>
        <taxon>Cytophagia</taxon>
        <taxon>Cytophagales</taxon>
        <taxon>Cytophagaceae</taxon>
        <taxon>Cytophaga</taxon>
    </lineage>
</organism>
<name>A0A6N4SVE6_CYTH3</name>
<proteinExistence type="predicted"/>
<evidence type="ECO:0000256" key="1">
    <source>
        <dbReference type="SAM" id="SignalP"/>
    </source>
</evidence>
<dbReference type="RefSeq" id="WP_011586598.1">
    <property type="nucleotide sequence ID" value="NC_008255.1"/>
</dbReference>
<dbReference type="AlphaFoldDB" id="A0A6N4SVE6"/>
<sequence>MKKILLACILFMYTFLQLSAQCPSPVTPGVSLTQSSSGAICLGTNVTFTANSVNGGTPVYEWTSSIHGILSATTATYSSATLIDGEVITVKMTSSLACAQPALALATATVSLKELVTPAINITSDKATICPGEVVHFTVTTSVNGGSAPNGPTYQWRKNQAVIPGATTSTYATVTAHQDTYDVVMTSGLSCVTSPSVTSNSVAITVTPIPVMAVTITADKTAMCPNTPVTFTATVTGSGATPAPSYEWFIIKSATGTVGISQGAASTSANTFTTSAFSATADKVYVSVKSNASCASTSTVNSNELTLSALDALTPGTIGSDQTICYNSLPVSITQLTAPTNNIGTPVYQWEVSAIATPGAYVTLPGATNATYTPPVPLTQDVYLRRIIMDPSMPAPCNIATSNAIHITVRPGLMAGVISQDEIICSGAAPEAITSTVLPTGGTGTYTYQWQQSVSGTFVNIPGATNQSYSPPALTITTLFRRVETSGSCGYVTSNVVTKTIVPPDVVTASINNPGQICISAPVLFTAATTNSGAGTLDYIWSLDGLTVGTNSPYYSYTSNSINDTGKKLHVKVITSADCNTGPAISNEITLDIVAATIPAVSITSSATSECTGLPISFSVSQTTGTGNAPTYQWYVKSFSGVSIPVGTGSLSYSSSTLKDGDEVYVEMTSNLPCGVGENPHTSNKINVKVLPVPSPVINPGDQTICVNESVIYTATIGTGTTVQWYKDGTAITGATNSTFAATQSGMYSIQEDNSICSVHSAVSPLTVDPCGAFSSSISGPNPITNGQQNAVYSVPNQTGFTYEWSITGGTIISGQNTNTVTVDWDASTGNTLARTTIPSYALSVTETNPDGQKKTTTATINTVATSIVQSLAQSGIKLFPNPTAAWFSIEMPESNVEVSYEILDLTGVLVASGSFTSTGSDQKIAADFAVGMYQVVLTYNDTVTTARLSKVQ</sequence>
<dbReference type="Gene3D" id="2.60.40.10">
    <property type="entry name" value="Immunoglobulins"/>
    <property type="match status" value="2"/>
</dbReference>
<dbReference type="NCBIfam" id="TIGR04183">
    <property type="entry name" value="Por_Secre_tail"/>
    <property type="match status" value="1"/>
</dbReference>
<keyword evidence="1" id="KW-0732">Signal</keyword>
<evidence type="ECO:0000313" key="4">
    <source>
        <dbReference type="Proteomes" id="UP000001822"/>
    </source>
</evidence>
<dbReference type="KEGG" id="chu:CHU_3248"/>
<dbReference type="OrthoDB" id="1490014at2"/>
<feature type="signal peptide" evidence="1">
    <location>
        <begin position="1"/>
        <end position="20"/>
    </location>
</feature>
<dbReference type="Gene3D" id="2.60.40.2700">
    <property type="match status" value="1"/>
</dbReference>
<dbReference type="PROSITE" id="PS50835">
    <property type="entry name" value="IG_LIKE"/>
    <property type="match status" value="1"/>
</dbReference>
<keyword evidence="3" id="KW-0378">Hydrolase</keyword>
<feature type="domain" description="Ig-like" evidence="2">
    <location>
        <begin position="118"/>
        <end position="207"/>
    </location>
</feature>
<dbReference type="InterPro" id="IPR045829">
    <property type="entry name" value="PKD_6"/>
</dbReference>
<dbReference type="InterPro" id="IPR007110">
    <property type="entry name" value="Ig-like_dom"/>
</dbReference>
<evidence type="ECO:0000259" key="2">
    <source>
        <dbReference type="PROSITE" id="PS50835"/>
    </source>
</evidence>
<dbReference type="Proteomes" id="UP000001822">
    <property type="component" value="Chromosome"/>
</dbReference>
<keyword evidence="4" id="KW-1185">Reference proteome</keyword>
<dbReference type="Pfam" id="PF19408">
    <property type="entry name" value="PKD_6"/>
    <property type="match status" value="1"/>
</dbReference>
<dbReference type="EC" id="3.2.1.-" evidence="3"/>
<protein>
    <submittedName>
        <fullName evidence="3">CHU large protein uncharacterized</fullName>
        <ecNumber evidence="3">3.2.1.-</ecNumber>
    </submittedName>
</protein>
<accession>A0A6N4SVE6</accession>
<evidence type="ECO:0000313" key="3">
    <source>
        <dbReference type="EMBL" id="ABG60488.1"/>
    </source>
</evidence>
<dbReference type="EMBL" id="CP000383">
    <property type="protein sequence ID" value="ABG60488.1"/>
    <property type="molecule type" value="Genomic_DNA"/>
</dbReference>
<reference evidence="3 4" key="1">
    <citation type="journal article" date="2007" name="Appl. Environ. Microbiol.">
        <title>Genome sequence of the cellulolytic gliding bacterium Cytophaga hutchinsonii.</title>
        <authorList>
            <person name="Xie G."/>
            <person name="Bruce D.C."/>
            <person name="Challacombe J.F."/>
            <person name="Chertkov O."/>
            <person name="Detter J.C."/>
            <person name="Gilna P."/>
            <person name="Han C.S."/>
            <person name="Lucas S."/>
            <person name="Misra M."/>
            <person name="Myers G.L."/>
            <person name="Richardson P."/>
            <person name="Tapia R."/>
            <person name="Thayer N."/>
            <person name="Thompson L.S."/>
            <person name="Brettin T.S."/>
            <person name="Henrissat B."/>
            <person name="Wilson D.B."/>
            <person name="McBride M.J."/>
        </authorList>
    </citation>
    <scope>NUCLEOTIDE SEQUENCE [LARGE SCALE GENOMIC DNA]</scope>
    <source>
        <strain evidence="4">ATCC 33406 / DSM 1761 / CIP 103989 / NBRC 15051 / NCIMB 9469 / D465</strain>
    </source>
</reference>
<gene>
    <name evidence="3" type="ordered locus">CHU_3248</name>
</gene>